<sequence length="251" mass="27728">MTTFAPCHVLAPYVRAFEVVEAREETTRTLLPEAGLIVGFRFSGAATLLGEDLRVPDRVVTGLRSSVRRMRTSAGGGMVLAKFHTGAAAPFVELGLHELFGATCSLDELFPRDELDEVEDRIALAGDHQDRVAAFEAFLLKRRCRARDRVALAAARAIQATPSIRVRALADELGLSQDALEKRFRREIGASPKRFASMLRLRSAIDSYGPGESLAQLALDAGYYDQSHFIRDFREATGTAPRRFFEQEELG</sequence>
<dbReference type="PROSITE" id="PS00041">
    <property type="entry name" value="HTH_ARAC_FAMILY_1"/>
    <property type="match status" value="1"/>
</dbReference>
<dbReference type="Proteomes" id="UP000055590">
    <property type="component" value="Chromosome"/>
</dbReference>
<name>A0A0K1PGE7_9BACT</name>
<dbReference type="PROSITE" id="PS01124">
    <property type="entry name" value="HTH_ARAC_FAMILY_2"/>
    <property type="match status" value="1"/>
</dbReference>
<keyword evidence="3" id="KW-0804">Transcription</keyword>
<dbReference type="SMART" id="SM00342">
    <property type="entry name" value="HTH_ARAC"/>
    <property type="match status" value="1"/>
</dbReference>
<reference evidence="5 6" key="1">
    <citation type="submission" date="2015-08" db="EMBL/GenBank/DDBJ databases">
        <authorList>
            <person name="Babu N.S."/>
            <person name="Beckwith C.J."/>
            <person name="Beseler K.G."/>
            <person name="Brison A."/>
            <person name="Carone J.V."/>
            <person name="Caskin T.P."/>
            <person name="Diamond M."/>
            <person name="Durham M.E."/>
            <person name="Foxe J.M."/>
            <person name="Go M."/>
            <person name="Henderson B.A."/>
            <person name="Jones I.B."/>
            <person name="McGettigan J.A."/>
            <person name="Micheletti S.J."/>
            <person name="Nasrallah M.E."/>
            <person name="Ortiz D."/>
            <person name="Piller C.R."/>
            <person name="Privatt S.R."/>
            <person name="Schneider S.L."/>
            <person name="Sharp S."/>
            <person name="Smith T.C."/>
            <person name="Stanton J.D."/>
            <person name="Ullery H.E."/>
            <person name="Wilson R.J."/>
            <person name="Serrano M.G."/>
            <person name="Buck G."/>
            <person name="Lee V."/>
            <person name="Wang Y."/>
            <person name="Carvalho R."/>
            <person name="Voegtly L."/>
            <person name="Shi R."/>
            <person name="Duckworth R."/>
            <person name="Johnson A."/>
            <person name="Loviza R."/>
            <person name="Walstead R."/>
            <person name="Shah Z."/>
            <person name="Kiflezghi M."/>
            <person name="Wade K."/>
            <person name="Ball S.L."/>
            <person name="Bradley K.W."/>
            <person name="Asai D.J."/>
            <person name="Bowman C.A."/>
            <person name="Russell D.A."/>
            <person name="Pope W.H."/>
            <person name="Jacobs-Sera D."/>
            <person name="Hendrix R.W."/>
            <person name="Hatfull G.F."/>
        </authorList>
    </citation>
    <scope>NUCLEOTIDE SEQUENCE [LARGE SCALE GENOMIC DNA]</scope>
    <source>
        <strain evidence="5 6">DSM 27710</strain>
    </source>
</reference>
<evidence type="ECO:0000256" key="3">
    <source>
        <dbReference type="ARBA" id="ARBA00023163"/>
    </source>
</evidence>
<keyword evidence="2" id="KW-0238">DNA-binding</keyword>
<dbReference type="STRING" id="1391653.AKJ08_2969"/>
<feature type="domain" description="HTH araC/xylS-type" evidence="4">
    <location>
        <begin position="148"/>
        <end position="247"/>
    </location>
</feature>
<evidence type="ECO:0000313" key="6">
    <source>
        <dbReference type="Proteomes" id="UP000055590"/>
    </source>
</evidence>
<dbReference type="EMBL" id="CP012332">
    <property type="protein sequence ID" value="AKU92582.1"/>
    <property type="molecule type" value="Genomic_DNA"/>
</dbReference>
<dbReference type="GO" id="GO:0003700">
    <property type="term" value="F:DNA-binding transcription factor activity"/>
    <property type="evidence" value="ECO:0007669"/>
    <property type="project" value="InterPro"/>
</dbReference>
<dbReference type="PANTHER" id="PTHR46796">
    <property type="entry name" value="HTH-TYPE TRANSCRIPTIONAL ACTIVATOR RHAS-RELATED"/>
    <property type="match status" value="1"/>
</dbReference>
<dbReference type="InterPro" id="IPR018060">
    <property type="entry name" value="HTH_AraC"/>
</dbReference>
<proteinExistence type="predicted"/>
<evidence type="ECO:0000256" key="2">
    <source>
        <dbReference type="ARBA" id="ARBA00023125"/>
    </source>
</evidence>
<dbReference type="InterPro" id="IPR046532">
    <property type="entry name" value="DUF6597"/>
</dbReference>
<dbReference type="AlphaFoldDB" id="A0A0K1PGE7"/>
<dbReference type="Gene3D" id="1.10.10.60">
    <property type="entry name" value="Homeodomain-like"/>
    <property type="match status" value="1"/>
</dbReference>
<evidence type="ECO:0000313" key="5">
    <source>
        <dbReference type="EMBL" id="AKU92582.1"/>
    </source>
</evidence>
<organism evidence="5 6">
    <name type="scientific">Vulgatibacter incomptus</name>
    <dbReference type="NCBI Taxonomy" id="1391653"/>
    <lineage>
        <taxon>Bacteria</taxon>
        <taxon>Pseudomonadati</taxon>
        <taxon>Myxococcota</taxon>
        <taxon>Myxococcia</taxon>
        <taxon>Myxococcales</taxon>
        <taxon>Cystobacterineae</taxon>
        <taxon>Vulgatibacteraceae</taxon>
        <taxon>Vulgatibacter</taxon>
    </lineage>
</organism>
<dbReference type="InterPro" id="IPR018062">
    <property type="entry name" value="HTH_AraC-typ_CS"/>
</dbReference>
<keyword evidence="6" id="KW-1185">Reference proteome</keyword>
<dbReference type="InterPro" id="IPR050204">
    <property type="entry name" value="AraC_XylS_family_regulators"/>
</dbReference>
<dbReference type="PATRIC" id="fig|1391653.3.peg.3092"/>
<dbReference type="InterPro" id="IPR009057">
    <property type="entry name" value="Homeodomain-like_sf"/>
</dbReference>
<dbReference type="SUPFAM" id="SSF46689">
    <property type="entry name" value="Homeodomain-like"/>
    <property type="match status" value="1"/>
</dbReference>
<keyword evidence="1" id="KW-0805">Transcription regulation</keyword>
<dbReference type="KEGG" id="vin:AKJ08_2969"/>
<protein>
    <submittedName>
        <fullName evidence="5">Transcriptional regulator, AraC family</fullName>
    </submittedName>
</protein>
<accession>A0A0K1PGE7</accession>
<dbReference type="GO" id="GO:0043565">
    <property type="term" value="F:sequence-specific DNA binding"/>
    <property type="evidence" value="ECO:0007669"/>
    <property type="project" value="InterPro"/>
</dbReference>
<dbReference type="Pfam" id="PF12833">
    <property type="entry name" value="HTH_18"/>
    <property type="match status" value="1"/>
</dbReference>
<dbReference type="Pfam" id="PF20240">
    <property type="entry name" value="DUF6597"/>
    <property type="match status" value="1"/>
</dbReference>
<gene>
    <name evidence="5" type="ORF">AKJ08_2969</name>
</gene>
<evidence type="ECO:0000256" key="1">
    <source>
        <dbReference type="ARBA" id="ARBA00023015"/>
    </source>
</evidence>
<dbReference type="PANTHER" id="PTHR46796:SF15">
    <property type="entry name" value="BLL1074 PROTEIN"/>
    <property type="match status" value="1"/>
</dbReference>
<evidence type="ECO:0000259" key="4">
    <source>
        <dbReference type="PROSITE" id="PS01124"/>
    </source>
</evidence>